<evidence type="ECO:0000313" key="2">
    <source>
        <dbReference type="Proteomes" id="UP000824160"/>
    </source>
</evidence>
<proteinExistence type="predicted"/>
<dbReference type="InterPro" id="IPR035895">
    <property type="entry name" value="HPr-like_sf"/>
</dbReference>
<reference evidence="1" key="2">
    <citation type="journal article" date="2021" name="PeerJ">
        <title>Extensive microbial diversity within the chicken gut microbiome revealed by metagenomics and culture.</title>
        <authorList>
            <person name="Gilroy R."/>
            <person name="Ravi A."/>
            <person name="Getino M."/>
            <person name="Pursley I."/>
            <person name="Horton D.L."/>
            <person name="Alikhan N.F."/>
            <person name="Baker D."/>
            <person name="Gharbi K."/>
            <person name="Hall N."/>
            <person name="Watson M."/>
            <person name="Adriaenssens E.M."/>
            <person name="Foster-Nyarko E."/>
            <person name="Jarju S."/>
            <person name="Secka A."/>
            <person name="Antonio M."/>
            <person name="Oren A."/>
            <person name="Chaudhuri R.R."/>
            <person name="La Ragione R."/>
            <person name="Hildebrand F."/>
            <person name="Pallen M.J."/>
        </authorList>
    </citation>
    <scope>NUCLEOTIDE SEQUENCE</scope>
    <source>
        <strain evidence="1">ChiBcec7-5410</strain>
    </source>
</reference>
<dbReference type="AlphaFoldDB" id="A0A9D1H6B3"/>
<sequence>MRTCKILLNTVTDVKEFVSLVSGCTYEVGLVSGRYSVNAKSIMGVFSLDLSKPVTLCAHFDDTDRLFAELRKFKVA</sequence>
<protein>
    <submittedName>
        <fullName evidence="1">HPr family phosphocarrier protein</fullName>
    </submittedName>
</protein>
<gene>
    <name evidence="1" type="ORF">IAC43_02430</name>
</gene>
<organism evidence="1 2">
    <name type="scientific">Candidatus Faecivivens stercoripullorum</name>
    <dbReference type="NCBI Taxonomy" id="2840805"/>
    <lineage>
        <taxon>Bacteria</taxon>
        <taxon>Bacillati</taxon>
        <taxon>Bacillota</taxon>
        <taxon>Clostridia</taxon>
        <taxon>Eubacteriales</taxon>
        <taxon>Oscillospiraceae</taxon>
        <taxon>Oscillospiraceae incertae sedis</taxon>
        <taxon>Candidatus Faecivivens</taxon>
    </lineage>
</organism>
<evidence type="ECO:0000313" key="1">
    <source>
        <dbReference type="EMBL" id="HIT94021.1"/>
    </source>
</evidence>
<dbReference type="EMBL" id="DVLW01000067">
    <property type="protein sequence ID" value="HIT94021.1"/>
    <property type="molecule type" value="Genomic_DNA"/>
</dbReference>
<dbReference type="Gene3D" id="3.30.1340.10">
    <property type="entry name" value="HPr-like"/>
    <property type="match status" value="1"/>
</dbReference>
<name>A0A9D1H6B3_9FIRM</name>
<comment type="caution">
    <text evidence="1">The sequence shown here is derived from an EMBL/GenBank/DDBJ whole genome shotgun (WGS) entry which is preliminary data.</text>
</comment>
<accession>A0A9D1H6B3</accession>
<reference evidence="1" key="1">
    <citation type="submission" date="2020-10" db="EMBL/GenBank/DDBJ databases">
        <authorList>
            <person name="Gilroy R."/>
        </authorList>
    </citation>
    <scope>NUCLEOTIDE SEQUENCE</scope>
    <source>
        <strain evidence="1">ChiBcec7-5410</strain>
    </source>
</reference>
<dbReference type="Proteomes" id="UP000824160">
    <property type="component" value="Unassembled WGS sequence"/>
</dbReference>
<dbReference type="SUPFAM" id="SSF55594">
    <property type="entry name" value="HPr-like"/>
    <property type="match status" value="1"/>
</dbReference>